<proteinExistence type="predicted"/>
<dbReference type="OrthoDB" id="342619at2"/>
<dbReference type="RefSeq" id="WP_135765630.1">
    <property type="nucleotide sequence ID" value="NZ_RQHV01000062.1"/>
</dbReference>
<organism evidence="2 3">
    <name type="scientific">Leptospira ilyithenensis</name>
    <dbReference type="NCBI Taxonomy" id="2484901"/>
    <lineage>
        <taxon>Bacteria</taxon>
        <taxon>Pseudomonadati</taxon>
        <taxon>Spirochaetota</taxon>
        <taxon>Spirochaetia</taxon>
        <taxon>Leptospirales</taxon>
        <taxon>Leptospiraceae</taxon>
        <taxon>Leptospira</taxon>
    </lineage>
</organism>
<keyword evidence="1" id="KW-1133">Transmembrane helix</keyword>
<sequence>MFESFSNSEILSGMITPAVLISASASLIFSTANRLGRIFDRVNLLKTEVEKLLEGKLAYQEERKLYLTNQLSIQKKRAVLIQRSMAFLYMATSLFVISSLTLAIVLAVSKEYSWIPTVIALLGGVFLFLASSFLLYESRYNLTFIMGQIDIAEFLGEQIHREKPEKEGNHSL</sequence>
<dbReference type="Pfam" id="PF11026">
    <property type="entry name" value="DUF2721"/>
    <property type="match status" value="1"/>
</dbReference>
<dbReference type="InterPro" id="IPR021279">
    <property type="entry name" value="DUF2721"/>
</dbReference>
<accession>A0A4R9LKZ9</accession>
<feature type="transmembrane region" description="Helical" evidence="1">
    <location>
        <begin position="12"/>
        <end position="32"/>
    </location>
</feature>
<evidence type="ECO:0000313" key="3">
    <source>
        <dbReference type="Proteomes" id="UP000298264"/>
    </source>
</evidence>
<name>A0A4R9LKZ9_9LEPT</name>
<comment type="caution">
    <text evidence="2">The sequence shown here is derived from an EMBL/GenBank/DDBJ whole genome shotgun (WGS) entry which is preliminary data.</text>
</comment>
<evidence type="ECO:0000313" key="2">
    <source>
        <dbReference type="EMBL" id="TGN06905.1"/>
    </source>
</evidence>
<evidence type="ECO:0000256" key="1">
    <source>
        <dbReference type="SAM" id="Phobius"/>
    </source>
</evidence>
<gene>
    <name evidence="2" type="ORF">EHS11_17355</name>
</gene>
<dbReference type="EMBL" id="RQHV01000062">
    <property type="protein sequence ID" value="TGN06905.1"/>
    <property type="molecule type" value="Genomic_DNA"/>
</dbReference>
<feature type="transmembrane region" description="Helical" evidence="1">
    <location>
        <begin position="114"/>
        <end position="136"/>
    </location>
</feature>
<reference evidence="2" key="1">
    <citation type="journal article" date="2019" name="PLoS Negl. Trop. Dis.">
        <title>Revisiting the worldwide diversity of Leptospira species in the environment.</title>
        <authorList>
            <person name="Vincent A.T."/>
            <person name="Schiettekatte O."/>
            <person name="Bourhy P."/>
            <person name="Veyrier F.J."/>
            <person name="Picardeau M."/>
        </authorList>
    </citation>
    <scope>NUCLEOTIDE SEQUENCE [LARGE SCALE GENOMIC DNA]</scope>
    <source>
        <strain evidence="2">201400974</strain>
    </source>
</reference>
<keyword evidence="1" id="KW-0812">Transmembrane</keyword>
<dbReference type="Proteomes" id="UP000298264">
    <property type="component" value="Unassembled WGS sequence"/>
</dbReference>
<protein>
    <submittedName>
        <fullName evidence="2">DUF2721 domain-containing protein</fullName>
    </submittedName>
</protein>
<keyword evidence="3" id="KW-1185">Reference proteome</keyword>
<feature type="transmembrane region" description="Helical" evidence="1">
    <location>
        <begin position="86"/>
        <end position="108"/>
    </location>
</feature>
<dbReference type="AlphaFoldDB" id="A0A4R9LKZ9"/>
<keyword evidence="1" id="KW-0472">Membrane</keyword>